<reference evidence="10 11" key="1">
    <citation type="submission" date="2017-04" db="EMBL/GenBank/DDBJ databases">
        <authorList>
            <person name="Afonso C.L."/>
            <person name="Miller P.J."/>
            <person name="Scott M.A."/>
            <person name="Spackman E."/>
            <person name="Goraichik I."/>
            <person name="Dimitrov K.M."/>
            <person name="Suarez D.L."/>
            <person name="Swayne D.E."/>
        </authorList>
    </citation>
    <scope>NUCLEOTIDE SEQUENCE [LARGE SCALE GENOMIC DNA]</scope>
    <source>
        <strain evidence="10 11">DSM 22418</strain>
    </source>
</reference>
<evidence type="ECO:0000256" key="4">
    <source>
        <dbReference type="ARBA" id="ARBA00022272"/>
    </source>
</evidence>
<evidence type="ECO:0000313" key="10">
    <source>
        <dbReference type="EMBL" id="SMG49922.1"/>
    </source>
</evidence>
<keyword evidence="8 9" id="KW-0413">Isomerase</keyword>
<protein>
    <recommendedName>
        <fullName evidence="4 9">N-(5'-phosphoribosyl)anthranilate isomerase</fullName>
        <shortName evidence="9">PRAI</shortName>
        <ecNumber evidence="3 9">5.3.1.24</ecNumber>
    </recommendedName>
</protein>
<dbReference type="OrthoDB" id="9786954at2"/>
<dbReference type="Pfam" id="PF00697">
    <property type="entry name" value="PRAI"/>
    <property type="match status" value="1"/>
</dbReference>
<dbReference type="GO" id="GO:0000162">
    <property type="term" value="P:L-tryptophan biosynthetic process"/>
    <property type="evidence" value="ECO:0007669"/>
    <property type="project" value="UniProtKB-UniRule"/>
</dbReference>
<proteinExistence type="inferred from homology"/>
<organism evidence="10 11">
    <name type="scientific">Sphingobacterium psychroaquaticum</name>
    <dbReference type="NCBI Taxonomy" id="561061"/>
    <lineage>
        <taxon>Bacteria</taxon>
        <taxon>Pseudomonadati</taxon>
        <taxon>Bacteroidota</taxon>
        <taxon>Sphingobacteriia</taxon>
        <taxon>Sphingobacteriales</taxon>
        <taxon>Sphingobacteriaceae</taxon>
        <taxon>Sphingobacterium</taxon>
    </lineage>
</organism>
<evidence type="ECO:0000256" key="6">
    <source>
        <dbReference type="ARBA" id="ARBA00022822"/>
    </source>
</evidence>
<evidence type="ECO:0000256" key="7">
    <source>
        <dbReference type="ARBA" id="ARBA00023141"/>
    </source>
</evidence>
<keyword evidence="6 9" id="KW-0822">Tryptophan biosynthesis</keyword>
<gene>
    <name evidence="9" type="primary">trpF</name>
    <name evidence="10" type="ORF">SAMN05660862_3717</name>
</gene>
<evidence type="ECO:0000256" key="1">
    <source>
        <dbReference type="ARBA" id="ARBA00001164"/>
    </source>
</evidence>
<keyword evidence="7 9" id="KW-0057">Aromatic amino acid biosynthesis</keyword>
<dbReference type="InterPro" id="IPR011060">
    <property type="entry name" value="RibuloseP-bd_barrel"/>
</dbReference>
<evidence type="ECO:0000256" key="9">
    <source>
        <dbReference type="HAMAP-Rule" id="MF_00135"/>
    </source>
</evidence>
<dbReference type="Gene3D" id="3.20.20.70">
    <property type="entry name" value="Aldolase class I"/>
    <property type="match status" value="1"/>
</dbReference>
<dbReference type="PANTHER" id="PTHR42894:SF1">
    <property type="entry name" value="N-(5'-PHOSPHORIBOSYL)ANTHRANILATE ISOMERASE"/>
    <property type="match status" value="1"/>
</dbReference>
<dbReference type="STRING" id="561061.SAMN05660862_3717"/>
<dbReference type="RefSeq" id="WP_085474398.1">
    <property type="nucleotide sequence ID" value="NZ_CP038029.1"/>
</dbReference>
<comment type="pathway">
    <text evidence="2 9">Amino-acid biosynthesis; L-tryptophan biosynthesis; L-tryptophan from chorismate: step 3/5.</text>
</comment>
<keyword evidence="11" id="KW-1185">Reference proteome</keyword>
<dbReference type="InterPro" id="IPR044643">
    <property type="entry name" value="TrpF_fam"/>
</dbReference>
<dbReference type="AlphaFoldDB" id="A0A1X7L9G4"/>
<accession>A0A1X7L9G4</accession>
<dbReference type="SUPFAM" id="SSF51366">
    <property type="entry name" value="Ribulose-phoshate binding barrel"/>
    <property type="match status" value="1"/>
</dbReference>
<dbReference type="Proteomes" id="UP000192980">
    <property type="component" value="Unassembled WGS sequence"/>
</dbReference>
<sequence length="205" mass="23071">MAISLVKVCGMRIPHNIEELTQLPINYIGFIFYKKSKRFVSTLPLVEMPDTIKKVGVFVNSTIEDVKTEIAHGLQAVQLHGDESAAYCQSIKDTGVEVIKAFGIGSVMDWKQLEPYTTVVDYFLFDTSSAQYGGTGITFDWQILKEYPYDTPYFLSGGLDIDNIPTAQQITDPRLVGLDLNSRFEIEPGLKNINRIKEALKIIKR</sequence>
<dbReference type="GO" id="GO:0004640">
    <property type="term" value="F:phosphoribosylanthranilate isomerase activity"/>
    <property type="evidence" value="ECO:0007669"/>
    <property type="project" value="UniProtKB-UniRule"/>
</dbReference>
<keyword evidence="5 9" id="KW-0028">Amino-acid biosynthesis</keyword>
<evidence type="ECO:0000256" key="3">
    <source>
        <dbReference type="ARBA" id="ARBA00012572"/>
    </source>
</evidence>
<dbReference type="UniPathway" id="UPA00035">
    <property type="reaction ID" value="UER00042"/>
</dbReference>
<comment type="catalytic activity">
    <reaction evidence="1 9">
        <text>N-(5-phospho-beta-D-ribosyl)anthranilate = 1-(2-carboxyphenylamino)-1-deoxy-D-ribulose 5-phosphate</text>
        <dbReference type="Rhea" id="RHEA:21540"/>
        <dbReference type="ChEBI" id="CHEBI:18277"/>
        <dbReference type="ChEBI" id="CHEBI:58613"/>
        <dbReference type="EC" id="5.3.1.24"/>
    </reaction>
</comment>
<dbReference type="CDD" id="cd00405">
    <property type="entry name" value="PRAI"/>
    <property type="match status" value="1"/>
</dbReference>
<dbReference type="InterPro" id="IPR001240">
    <property type="entry name" value="PRAI_dom"/>
</dbReference>
<evidence type="ECO:0000313" key="11">
    <source>
        <dbReference type="Proteomes" id="UP000192980"/>
    </source>
</evidence>
<evidence type="ECO:0000256" key="5">
    <source>
        <dbReference type="ARBA" id="ARBA00022605"/>
    </source>
</evidence>
<dbReference type="PANTHER" id="PTHR42894">
    <property type="entry name" value="N-(5'-PHOSPHORIBOSYL)ANTHRANILATE ISOMERASE"/>
    <property type="match status" value="1"/>
</dbReference>
<name>A0A1X7L9G4_9SPHI</name>
<dbReference type="EMBL" id="FXAU01000008">
    <property type="protein sequence ID" value="SMG49922.1"/>
    <property type="molecule type" value="Genomic_DNA"/>
</dbReference>
<comment type="similarity">
    <text evidence="9">Belongs to the TrpF family.</text>
</comment>
<dbReference type="HAMAP" id="MF_00135">
    <property type="entry name" value="PRAI"/>
    <property type="match status" value="1"/>
</dbReference>
<dbReference type="EC" id="5.3.1.24" evidence="3 9"/>
<evidence type="ECO:0000256" key="2">
    <source>
        <dbReference type="ARBA" id="ARBA00004664"/>
    </source>
</evidence>
<dbReference type="InterPro" id="IPR013785">
    <property type="entry name" value="Aldolase_TIM"/>
</dbReference>
<evidence type="ECO:0000256" key="8">
    <source>
        <dbReference type="ARBA" id="ARBA00023235"/>
    </source>
</evidence>